<gene>
    <name evidence="2" type="ORF">G0Q06_04075</name>
</gene>
<evidence type="ECO:0000313" key="2">
    <source>
        <dbReference type="EMBL" id="NDV61620.1"/>
    </source>
</evidence>
<evidence type="ECO:0000259" key="1">
    <source>
        <dbReference type="Pfam" id="PF11984"/>
    </source>
</evidence>
<protein>
    <submittedName>
        <fullName evidence="2">Exosortase-associated EpsI family protein</fullName>
    </submittedName>
</protein>
<dbReference type="EMBL" id="JAAGNX010000001">
    <property type="protein sequence ID" value="NDV61620.1"/>
    <property type="molecule type" value="Genomic_DNA"/>
</dbReference>
<feature type="domain" description="Methanolan biosynthesis EpsI" evidence="1">
    <location>
        <begin position="15"/>
        <end position="166"/>
    </location>
</feature>
<name>A0A6B2M1K7_9BACT</name>
<evidence type="ECO:0000313" key="3">
    <source>
        <dbReference type="Proteomes" id="UP000478417"/>
    </source>
</evidence>
<dbReference type="AlphaFoldDB" id="A0A6B2M1K7"/>
<reference evidence="2 3" key="1">
    <citation type="submission" date="2020-02" db="EMBL/GenBank/DDBJ databases">
        <title>Albibacoteraceae fam. nov., the first described family within the subdivision 4 Verrucomicrobia.</title>
        <authorList>
            <person name="Xi F."/>
        </authorList>
    </citation>
    <scope>NUCLEOTIDE SEQUENCE [LARGE SCALE GENOMIC DNA]</scope>
    <source>
        <strain evidence="2 3">CK1056</strain>
    </source>
</reference>
<dbReference type="Pfam" id="PF11984">
    <property type="entry name" value="DUF3485"/>
    <property type="match status" value="1"/>
</dbReference>
<organism evidence="2 3">
    <name type="scientific">Oceanipulchritudo coccoides</name>
    <dbReference type="NCBI Taxonomy" id="2706888"/>
    <lineage>
        <taxon>Bacteria</taxon>
        <taxon>Pseudomonadati</taxon>
        <taxon>Verrucomicrobiota</taxon>
        <taxon>Opitutia</taxon>
        <taxon>Puniceicoccales</taxon>
        <taxon>Oceanipulchritudinaceae</taxon>
        <taxon>Oceanipulchritudo</taxon>
    </lineage>
</organism>
<dbReference type="Proteomes" id="UP000478417">
    <property type="component" value="Unassembled WGS sequence"/>
</dbReference>
<dbReference type="RefSeq" id="WP_163962714.1">
    <property type="nucleotide sequence ID" value="NZ_JAAGNX010000001.1"/>
</dbReference>
<dbReference type="InterPro" id="IPR014263">
    <property type="entry name" value="Methanolan_biosynth_EpsI"/>
</dbReference>
<proteinExistence type="predicted"/>
<sequence>MISWFKRWGIPSLAAVVLLGAIGIQLVAGMKPVPEGSLEAPLADSIPAELSGWNVEDLDLGPTESVTQRSYNLLKLDDFIHRQYTRGDKSFSVYVAYWKPGKMPVRLVNQHSPDRCWTEVGFTCIDRDWNVLRSVEGENLQPAQWGVYELGDSKNYTYFWHIVGEEAHWYGGERINTRSSLSSIWEDFRKFGLNVHREQFFVRVVSAQPMDALWEMPGFQTVMADLADLCLSEPEPTTEVAAK</sequence>
<keyword evidence="3" id="KW-1185">Reference proteome</keyword>
<comment type="caution">
    <text evidence="2">The sequence shown here is derived from an EMBL/GenBank/DDBJ whole genome shotgun (WGS) entry which is preliminary data.</text>
</comment>
<accession>A0A6B2M1K7</accession>